<accession>A0ABT3RH05</accession>
<comment type="caution">
    <text evidence="2">The sequence shown here is derived from an EMBL/GenBank/DDBJ whole genome shotgun (WGS) entry which is preliminary data.</text>
</comment>
<evidence type="ECO:0000313" key="2">
    <source>
        <dbReference type="EMBL" id="MCX2740778.1"/>
    </source>
</evidence>
<name>A0ABT3RH05_9BACT</name>
<reference evidence="2 3" key="1">
    <citation type="submission" date="2022-11" db="EMBL/GenBank/DDBJ databases">
        <title>The characterization of three novel Bacteroidetes species and genomic analysis of their roles in tidal elemental geochemical cycles.</title>
        <authorList>
            <person name="Ma K.-J."/>
        </authorList>
    </citation>
    <scope>NUCLEOTIDE SEQUENCE [LARGE SCALE GENOMIC DNA]</scope>
    <source>
        <strain evidence="2 3">M82</strain>
    </source>
</reference>
<sequence length="66" mass="7360">MRRKSGEADNNAVANSGCMRGNDTYGKNGSGSVGVIPLEEEKDPRQMTYNEFIHHNYGPVSQRQYP</sequence>
<protein>
    <submittedName>
        <fullName evidence="2">Uncharacterized protein</fullName>
    </submittedName>
</protein>
<gene>
    <name evidence="2" type="ORF">OO017_12535</name>
</gene>
<evidence type="ECO:0000313" key="3">
    <source>
        <dbReference type="Proteomes" id="UP001207228"/>
    </source>
</evidence>
<keyword evidence="3" id="KW-1185">Reference proteome</keyword>
<organism evidence="2 3">
    <name type="scientific">Pontibacter anaerobius</name>
    <dbReference type="NCBI Taxonomy" id="2993940"/>
    <lineage>
        <taxon>Bacteria</taxon>
        <taxon>Pseudomonadati</taxon>
        <taxon>Bacteroidota</taxon>
        <taxon>Cytophagia</taxon>
        <taxon>Cytophagales</taxon>
        <taxon>Hymenobacteraceae</taxon>
        <taxon>Pontibacter</taxon>
    </lineage>
</organism>
<feature type="region of interest" description="Disordered" evidence="1">
    <location>
        <begin position="1"/>
        <end position="42"/>
    </location>
</feature>
<evidence type="ECO:0000256" key="1">
    <source>
        <dbReference type="SAM" id="MobiDB-lite"/>
    </source>
</evidence>
<dbReference type="RefSeq" id="WP_266052844.1">
    <property type="nucleotide sequence ID" value="NZ_JAPFQO010000008.1"/>
</dbReference>
<proteinExistence type="predicted"/>
<dbReference type="Proteomes" id="UP001207228">
    <property type="component" value="Unassembled WGS sequence"/>
</dbReference>
<dbReference type="EMBL" id="JAPFQO010000008">
    <property type="protein sequence ID" value="MCX2740778.1"/>
    <property type="molecule type" value="Genomic_DNA"/>
</dbReference>